<dbReference type="EnsemblMetazoa" id="XM_022793116">
    <property type="protein sequence ID" value="XP_022648851"/>
    <property type="gene ID" value="LOC111245157"/>
</dbReference>
<reference evidence="2" key="1">
    <citation type="submission" date="2021-01" db="UniProtKB">
        <authorList>
            <consortium name="EnsemblMetazoa"/>
        </authorList>
    </citation>
    <scope>IDENTIFICATION</scope>
</reference>
<name>A0A7M7J9V7_VARDE</name>
<dbReference type="RefSeq" id="XP_022648851.1">
    <property type="nucleotide sequence ID" value="XM_022793116.1"/>
</dbReference>
<keyword evidence="3" id="KW-1185">Reference proteome</keyword>
<dbReference type="GeneID" id="111245157"/>
<dbReference type="Proteomes" id="UP000594260">
    <property type="component" value="Unplaced"/>
</dbReference>
<evidence type="ECO:0000313" key="2">
    <source>
        <dbReference type="EnsemblMetazoa" id="XP_022648851"/>
    </source>
</evidence>
<organism evidence="2 3">
    <name type="scientific">Varroa destructor</name>
    <name type="common">Honeybee mite</name>
    <dbReference type="NCBI Taxonomy" id="109461"/>
    <lineage>
        <taxon>Eukaryota</taxon>
        <taxon>Metazoa</taxon>
        <taxon>Ecdysozoa</taxon>
        <taxon>Arthropoda</taxon>
        <taxon>Chelicerata</taxon>
        <taxon>Arachnida</taxon>
        <taxon>Acari</taxon>
        <taxon>Parasitiformes</taxon>
        <taxon>Mesostigmata</taxon>
        <taxon>Gamasina</taxon>
        <taxon>Dermanyssoidea</taxon>
        <taxon>Varroidae</taxon>
        <taxon>Varroa</taxon>
    </lineage>
</organism>
<accession>A0A7M7J9V7</accession>
<feature type="chain" id="PRO_5029797875" evidence="1">
    <location>
        <begin position="20"/>
        <end position="235"/>
    </location>
</feature>
<sequence>MLLRCAVIALAALIGTVLGDPTYVHPEGTPLFAKFSGEDPRGHGVNVEHCNDVHVIHLQDIGYPGVTVEQMVAPYQYAMAPWRKNDEMLAGTHLLLNKDGVPMFAAYWTDFSLYRKPYAAVFTYLYHPKSLDNAKDFRLISNDAGKGDKEAHLAALQKRTAKLAEGTGSSKDTGVIMKFLAYGFCRFCSRRVLQRLSTTILAEILYHDGSDDLLCTELPSETQQSFFSTSYTDYS</sequence>
<dbReference type="KEGG" id="vde:111245157"/>
<evidence type="ECO:0000313" key="3">
    <source>
        <dbReference type="Proteomes" id="UP000594260"/>
    </source>
</evidence>
<dbReference type="AlphaFoldDB" id="A0A7M7J9V7"/>
<keyword evidence="1" id="KW-0732">Signal</keyword>
<dbReference type="InParanoid" id="A0A7M7J9V7"/>
<evidence type="ECO:0000256" key="1">
    <source>
        <dbReference type="SAM" id="SignalP"/>
    </source>
</evidence>
<protein>
    <submittedName>
        <fullName evidence="2">Uncharacterized protein</fullName>
    </submittedName>
</protein>
<feature type="signal peptide" evidence="1">
    <location>
        <begin position="1"/>
        <end position="19"/>
    </location>
</feature>
<proteinExistence type="predicted"/>